<organism evidence="1 2">
    <name type="scientific">Mesonia oceanica</name>
    <dbReference type="NCBI Taxonomy" id="2687242"/>
    <lineage>
        <taxon>Bacteria</taxon>
        <taxon>Pseudomonadati</taxon>
        <taxon>Bacteroidota</taxon>
        <taxon>Flavobacteriia</taxon>
        <taxon>Flavobacteriales</taxon>
        <taxon>Flavobacteriaceae</taxon>
        <taxon>Mesonia</taxon>
    </lineage>
</organism>
<gene>
    <name evidence="1" type="ORF">FVB9532_01142</name>
</gene>
<accession>A0AC61Y5Z2</accession>
<dbReference type="EMBL" id="CABVMM010000004">
    <property type="protein sequence ID" value="VVU99881.1"/>
    <property type="molecule type" value="Genomic_DNA"/>
</dbReference>
<reference evidence="1" key="1">
    <citation type="submission" date="2019-09" db="EMBL/GenBank/DDBJ databases">
        <authorList>
            <person name="Rodrigo-Torres L."/>
            <person name="Arahal R. D."/>
            <person name="Lucena T."/>
        </authorList>
    </citation>
    <scope>NUCLEOTIDE SEQUENCE</scope>
    <source>
        <strain evidence="1">ISS653</strain>
    </source>
</reference>
<name>A0AC61Y5Z2_9FLAO</name>
<proteinExistence type="predicted"/>
<dbReference type="Proteomes" id="UP000356253">
    <property type="component" value="Unassembled WGS sequence"/>
</dbReference>
<sequence length="103" mass="12405">MQIIWSDFAINNLKEIFNYYKTNVSLKIAHAIRKQILEATKQLQRFPESGSPEFYLEELQLNHRYLVINNYKIIYRISENKILINDVFDVRQSPNKMINKRTK</sequence>
<evidence type="ECO:0000313" key="2">
    <source>
        <dbReference type="Proteomes" id="UP000356253"/>
    </source>
</evidence>
<comment type="caution">
    <text evidence="1">The sequence shown here is derived from an EMBL/GenBank/DDBJ whole genome shotgun (WGS) entry which is preliminary data.</text>
</comment>
<protein>
    <submittedName>
        <fullName evidence="1">Uncharacterized protein</fullName>
    </submittedName>
</protein>
<keyword evidence="2" id="KW-1185">Reference proteome</keyword>
<evidence type="ECO:0000313" key="1">
    <source>
        <dbReference type="EMBL" id="VVU99881.1"/>
    </source>
</evidence>